<dbReference type="PANTHER" id="PTHR11265:SF0">
    <property type="entry name" value="12S RRNA N4-METHYLCYTIDINE METHYLTRANSFERASE"/>
    <property type="match status" value="1"/>
</dbReference>
<sequence>MEKIGNDYHIPVLYYETLDNLVINPDGTYIDCTLGGGSHSEGILERLSDKGLLISIDQDTNAIVYSKKRLEKFGSKWKVFKGNFENIDTIAYMAGVDKVDGILMDIGVSSKQLDDPERGFSYRYDVKLDMRMNTDQKISAYDVVNTYSEEQLSKIIFEYGEERHARKIAKLIVEERKSSPIEKTSDLIALIKRAYPERASKHPAKKTFQAIRIEVNRELEVLENAMSKATELLKVGGRLAIITFHSLEDRIVKNKFKDLATACKCPKDIPICVCGGVKKFEVITKKPIIPIDDELKNNNRAHSSKLRILERILD</sequence>
<comment type="catalytic activity">
    <reaction evidence="6">
        <text>cytidine(1402) in 16S rRNA + S-adenosyl-L-methionine = N(4)-methylcytidine(1402) in 16S rRNA + S-adenosyl-L-homocysteine + H(+)</text>
        <dbReference type="Rhea" id="RHEA:42928"/>
        <dbReference type="Rhea" id="RHEA-COMP:10286"/>
        <dbReference type="Rhea" id="RHEA-COMP:10287"/>
        <dbReference type="ChEBI" id="CHEBI:15378"/>
        <dbReference type="ChEBI" id="CHEBI:57856"/>
        <dbReference type="ChEBI" id="CHEBI:59789"/>
        <dbReference type="ChEBI" id="CHEBI:74506"/>
        <dbReference type="ChEBI" id="CHEBI:82748"/>
        <dbReference type="EC" id="2.1.1.199"/>
    </reaction>
</comment>
<keyword evidence="4 6" id="KW-0808">Transferase</keyword>
<dbReference type="RefSeq" id="WP_005904219.1">
    <property type="nucleotide sequence ID" value="NZ_ADVK01000055.1"/>
</dbReference>
<evidence type="ECO:0000256" key="6">
    <source>
        <dbReference type="HAMAP-Rule" id="MF_01007"/>
    </source>
</evidence>
<dbReference type="InterPro" id="IPR029063">
    <property type="entry name" value="SAM-dependent_MTases_sf"/>
</dbReference>
<dbReference type="FunFam" id="1.10.150.170:FF:000003">
    <property type="entry name" value="Ribosomal RNA small subunit methyltransferase H"/>
    <property type="match status" value="1"/>
</dbReference>
<reference evidence="7 8" key="1">
    <citation type="submission" date="2010-04" db="EMBL/GenBank/DDBJ databases">
        <authorList>
            <person name="Qin X."/>
            <person name="Bachman B."/>
            <person name="Battles P."/>
            <person name="Bell A."/>
            <person name="Bess C."/>
            <person name="Bickham C."/>
            <person name="Chaboub L."/>
            <person name="Chen D."/>
            <person name="Coyle M."/>
            <person name="Deiros D.R."/>
            <person name="Dinh H."/>
            <person name="Forbes L."/>
            <person name="Fowler G."/>
            <person name="Francisco L."/>
            <person name="Fu Q."/>
            <person name="Gubbala S."/>
            <person name="Hale W."/>
            <person name="Han Y."/>
            <person name="Hemphill L."/>
            <person name="Highlander S.K."/>
            <person name="Hirani K."/>
            <person name="Hogues M."/>
            <person name="Jackson L."/>
            <person name="Jakkamsetti A."/>
            <person name="Javaid M."/>
            <person name="Jiang H."/>
            <person name="Korchina V."/>
            <person name="Kovar C."/>
            <person name="Lara F."/>
            <person name="Lee S."/>
            <person name="Mata R."/>
            <person name="Mathew T."/>
            <person name="Moen C."/>
            <person name="Morales K."/>
            <person name="Munidasa M."/>
            <person name="Nazareth L."/>
            <person name="Ngo R."/>
            <person name="Nguyen L."/>
            <person name="Okwuonu G."/>
            <person name="Ongeri F."/>
            <person name="Patil S."/>
            <person name="Petrosino J."/>
            <person name="Pham C."/>
            <person name="Pham P."/>
            <person name="Pu L.-L."/>
            <person name="Puazo M."/>
            <person name="Raj R."/>
            <person name="Reid J."/>
            <person name="Rouhana J."/>
            <person name="Saada N."/>
            <person name="Shang Y."/>
            <person name="Simmons D."/>
            <person name="Thornton R."/>
            <person name="Warren J."/>
            <person name="Weissenberger G."/>
            <person name="Zhang J."/>
            <person name="Zhang L."/>
            <person name="Zhou C."/>
            <person name="Zhu D."/>
            <person name="Muzny D."/>
            <person name="Worley K."/>
            <person name="Gibbs R."/>
        </authorList>
    </citation>
    <scope>NUCLEOTIDE SEQUENCE [LARGE SCALE GENOMIC DNA]</scope>
    <source>
        <strain evidence="8">ATCC 23726 / VPI 4351</strain>
    </source>
</reference>
<organism evidence="7 8">
    <name type="scientific">Fusobacterium nucleatum subsp. nucleatum (strain ATCC 23726 / VPI 4351)</name>
    <dbReference type="NCBI Taxonomy" id="525283"/>
    <lineage>
        <taxon>Bacteria</taxon>
        <taxon>Fusobacteriati</taxon>
        <taxon>Fusobacteriota</taxon>
        <taxon>Fusobacteriia</taxon>
        <taxon>Fusobacteriales</taxon>
        <taxon>Fusobacteriaceae</taxon>
        <taxon>Fusobacterium</taxon>
    </lineage>
</organism>
<dbReference type="AlphaFoldDB" id="D5RFI9"/>
<keyword evidence="5 6" id="KW-0949">S-adenosyl-L-methionine</keyword>
<dbReference type="GO" id="GO:0071424">
    <property type="term" value="F:rRNA (cytosine-N4-)-methyltransferase activity"/>
    <property type="evidence" value="ECO:0007669"/>
    <property type="project" value="UniProtKB-UniRule"/>
</dbReference>
<protein>
    <recommendedName>
        <fullName evidence="6">Ribosomal RNA small subunit methyltransferase H</fullName>
        <ecNumber evidence="6">2.1.1.199</ecNumber>
    </recommendedName>
    <alternativeName>
        <fullName evidence="6">16S rRNA m(4)C1402 methyltransferase</fullName>
    </alternativeName>
    <alternativeName>
        <fullName evidence="6">rRNA (cytosine-N(4)-)-methyltransferase RsmH</fullName>
    </alternativeName>
</protein>
<keyword evidence="3 6" id="KW-0489">Methyltransferase</keyword>
<evidence type="ECO:0000256" key="1">
    <source>
        <dbReference type="ARBA" id="ARBA00010396"/>
    </source>
</evidence>
<accession>D5RFI9</accession>
<dbReference type="Gene3D" id="1.10.150.170">
    <property type="entry name" value="Putative methyltransferase TM0872, insert domain"/>
    <property type="match status" value="1"/>
</dbReference>
<keyword evidence="2 6" id="KW-0698">rRNA processing</keyword>
<comment type="caution">
    <text evidence="7">The sequence shown here is derived from an EMBL/GenBank/DDBJ whole genome shotgun (WGS) entry which is preliminary data.</text>
</comment>
<feature type="binding site" evidence="6">
    <location>
        <begin position="37"/>
        <end position="39"/>
    </location>
    <ligand>
        <name>S-adenosyl-L-methionine</name>
        <dbReference type="ChEBI" id="CHEBI:59789"/>
    </ligand>
</feature>
<feature type="binding site" evidence="6">
    <location>
        <position position="57"/>
    </location>
    <ligand>
        <name>S-adenosyl-L-methionine</name>
        <dbReference type="ChEBI" id="CHEBI:59789"/>
    </ligand>
</feature>
<name>D5RFI9_FUSN2</name>
<dbReference type="NCBIfam" id="TIGR00006">
    <property type="entry name" value="16S rRNA (cytosine(1402)-N(4))-methyltransferase RsmH"/>
    <property type="match status" value="1"/>
</dbReference>
<keyword evidence="6" id="KW-0963">Cytoplasm</keyword>
<dbReference type="GO" id="GO:0070475">
    <property type="term" value="P:rRNA base methylation"/>
    <property type="evidence" value="ECO:0007669"/>
    <property type="project" value="UniProtKB-UniRule"/>
</dbReference>
<evidence type="ECO:0000256" key="4">
    <source>
        <dbReference type="ARBA" id="ARBA00022679"/>
    </source>
</evidence>
<dbReference type="EC" id="2.1.1.199" evidence="6"/>
<dbReference type="SUPFAM" id="SSF53335">
    <property type="entry name" value="S-adenosyl-L-methionine-dependent methyltransferases"/>
    <property type="match status" value="1"/>
</dbReference>
<evidence type="ECO:0000256" key="3">
    <source>
        <dbReference type="ARBA" id="ARBA00022603"/>
    </source>
</evidence>
<evidence type="ECO:0000256" key="2">
    <source>
        <dbReference type="ARBA" id="ARBA00022552"/>
    </source>
</evidence>
<dbReference type="HAMAP" id="MF_01007">
    <property type="entry name" value="16SrRNA_methyltr_H"/>
    <property type="match status" value="1"/>
</dbReference>
<comment type="subcellular location">
    <subcellularLocation>
        <location evidence="6">Cytoplasm</location>
    </subcellularLocation>
</comment>
<proteinExistence type="inferred from homology"/>
<feature type="binding site" evidence="6">
    <location>
        <position position="84"/>
    </location>
    <ligand>
        <name>S-adenosyl-L-methionine</name>
        <dbReference type="ChEBI" id="CHEBI:59789"/>
    </ligand>
</feature>
<dbReference type="Pfam" id="PF01795">
    <property type="entry name" value="Methyltransf_5"/>
    <property type="match status" value="1"/>
</dbReference>
<gene>
    <name evidence="7" type="primary">mraW</name>
    <name evidence="6" type="synonym">rsmH</name>
    <name evidence="7" type="ORF">HMPREF0397_1974</name>
</gene>
<dbReference type="EMBL" id="ADVK01000055">
    <property type="protein sequence ID" value="EFG94453.1"/>
    <property type="molecule type" value="Genomic_DNA"/>
</dbReference>
<evidence type="ECO:0000256" key="5">
    <source>
        <dbReference type="ARBA" id="ARBA00022691"/>
    </source>
</evidence>
<dbReference type="Proteomes" id="UP000003643">
    <property type="component" value="Unassembled WGS sequence"/>
</dbReference>
<dbReference type="PIRSF" id="PIRSF004486">
    <property type="entry name" value="MraW"/>
    <property type="match status" value="1"/>
</dbReference>
<comment type="similarity">
    <text evidence="1 6">Belongs to the methyltransferase superfamily. RsmH family.</text>
</comment>
<comment type="function">
    <text evidence="6">Specifically methylates the N4 position of cytidine in position 1402 (C1402) of 16S rRNA.</text>
</comment>
<feature type="binding site" evidence="6">
    <location>
        <position position="105"/>
    </location>
    <ligand>
        <name>S-adenosyl-L-methionine</name>
        <dbReference type="ChEBI" id="CHEBI:59789"/>
    </ligand>
</feature>
<dbReference type="GO" id="GO:0005737">
    <property type="term" value="C:cytoplasm"/>
    <property type="evidence" value="ECO:0007669"/>
    <property type="project" value="UniProtKB-SubCell"/>
</dbReference>
<dbReference type="Gene3D" id="3.40.50.150">
    <property type="entry name" value="Vaccinia Virus protein VP39"/>
    <property type="match status" value="1"/>
</dbReference>
<dbReference type="InterPro" id="IPR023397">
    <property type="entry name" value="SAM-dep_MeTrfase_MraW_recog"/>
</dbReference>
<dbReference type="InterPro" id="IPR002903">
    <property type="entry name" value="RsmH"/>
</dbReference>
<feature type="binding site" evidence="6">
    <location>
        <position position="112"/>
    </location>
    <ligand>
        <name>S-adenosyl-L-methionine</name>
        <dbReference type="ChEBI" id="CHEBI:59789"/>
    </ligand>
</feature>
<evidence type="ECO:0000313" key="7">
    <source>
        <dbReference type="EMBL" id="EFG94453.1"/>
    </source>
</evidence>
<evidence type="ECO:0000313" key="8">
    <source>
        <dbReference type="Proteomes" id="UP000003643"/>
    </source>
</evidence>
<dbReference type="PANTHER" id="PTHR11265">
    <property type="entry name" value="S-ADENOSYL-METHYLTRANSFERASE MRAW"/>
    <property type="match status" value="1"/>
</dbReference>
<dbReference type="SUPFAM" id="SSF81799">
    <property type="entry name" value="Putative methyltransferase TM0872, insert domain"/>
    <property type="match status" value="1"/>
</dbReference>